<dbReference type="PROSITE" id="PS50294">
    <property type="entry name" value="WD_REPEATS_REGION"/>
    <property type="match status" value="8"/>
</dbReference>
<dbReference type="Pfam" id="PF00400">
    <property type="entry name" value="WD40"/>
    <property type="match status" value="11"/>
</dbReference>
<name>A0A286UCS6_9AGAM</name>
<dbReference type="PROSITE" id="PS00678">
    <property type="entry name" value="WD_REPEATS_1"/>
    <property type="match status" value="8"/>
</dbReference>
<dbReference type="InterPro" id="IPR036322">
    <property type="entry name" value="WD40_repeat_dom_sf"/>
</dbReference>
<feature type="repeat" description="WD" evidence="3">
    <location>
        <begin position="662"/>
        <end position="703"/>
    </location>
</feature>
<dbReference type="InterPro" id="IPR003124">
    <property type="entry name" value="WH2_dom"/>
</dbReference>
<sequence length="1234" mass="136345">MSLQQNGPSASAYIDTINDVGGAQYNFAANDVFQSTVFNGNPTFNYNSSFEQNGTDDALITRLRNALNPSHICGSGRPECLENTREQTLQSIYGWIAETEHPNVLLLTGGAGTGTSTIATTVAETCRQLGSLGCHLFFLRGKGDPSTVLKTIAYNLAVSYSPIARLVDAEINYPILIVLDAMDECGSSQSRRALMNTIRDGITSLRPVFRFLITGRPEEDILPLNSSPNVQSLLLDPQSDENKQDVPAYIEYELGRLRSSNMLIVPSDLPWDESLRILSQTANGLFFWAATAVKFVSEEKLNRLGRLERLVRNARSLNLDDLYITVLENALQWDDYASDLFKSVFSLIFFSKSPLSTQDITGILGLKEDTISNLLSCLRSLVACEDNQTIKIHHTSFYDYLVSCVGTPWHIDVETQKTSIITRCFDRMKELLRYNVCGLETSLVFNNDVPNLGERIKENIPSFLKYVCCNWFNHIRDVLYSQDLCEQLKSFAQHQLLFWFEVLSLTEAFSDYIGAALVYTIQWSNDRELSIFLRDAYRQASAFLDPISASAPHIYTSFLRVAGEDSVVAKHYAQYAHKAFWIEYTREKHRNDCIKMIDQCNEFVNRMSFSPDGTRIVSLSDFYDFRILDAASGNVIIGPFGETKGRIEKWDATSGEIVWEMSEGSIGGVHSIVFSPDGKSVASGSDDKTICLWNVENGEQDGNPLRGHTDVIYSISFSFDGLYIVSGSKDKTIIIWDVRGRKVKLGPLKGHGGTIRAVEFSPSGDTIASGSEDESIRIWDVRTGDLIGSINSGGKVYSVTFSPDGLNILAGGRFGLKMWDTVDITATPKDFSGELVDSGNSDVFDISFAPDGTRFVTASGAPEIQVWDALGGRERTKPLYEQGYILTIAVSPSGLLIASGSKNSTVCLWNAVSGELVSGPWHRHEGIVSLVCFSPDERFIASSSFDKTVKLWNISDGDYTTFEGHTGDVYSVAFSSSKPYIASGSNDKSIRVWNIDSREMVVGPLTGHTSSIMSVCYSPDGTKIISGSVDRTVRIWNSETGQLISILTGHSDCVNSVAYSPDGSRIVSGSDDSTIIVWDAETGQVVCGPITDNLHQVNSVCFSPDGKRVLSGYGDGSVRIWDASTGTLSRSIEVPHEDVVFSFCFFADGIRFVSASYDINGDGEIRIWTLEDSPNGVVWHLRHEDGWVIGDNAELIMWIPPDLRPHLLLLNNLRIMNGSFCMKLRFIPVESLGT</sequence>
<dbReference type="InterPro" id="IPR001680">
    <property type="entry name" value="WD40_rpt"/>
</dbReference>
<feature type="repeat" description="WD" evidence="3">
    <location>
        <begin position="1005"/>
        <end position="1046"/>
    </location>
</feature>
<dbReference type="PANTHER" id="PTHR22847">
    <property type="entry name" value="WD40 REPEAT PROTEIN"/>
    <property type="match status" value="1"/>
</dbReference>
<feature type="repeat" description="WD" evidence="3">
    <location>
        <begin position="921"/>
        <end position="962"/>
    </location>
</feature>
<comment type="caution">
    <text evidence="5">The sequence shown here is derived from an EMBL/GenBank/DDBJ whole genome shotgun (WGS) entry which is preliminary data.</text>
</comment>
<gene>
    <name evidence="5" type="ORF">PNOK_0744400</name>
</gene>
<dbReference type="Proteomes" id="UP000217199">
    <property type="component" value="Unassembled WGS sequence"/>
</dbReference>
<feature type="repeat" description="WD" evidence="3">
    <location>
        <begin position="836"/>
        <end position="868"/>
    </location>
</feature>
<dbReference type="PRINTS" id="PR00320">
    <property type="entry name" value="GPROTEINBRPT"/>
</dbReference>
<dbReference type="SMART" id="SM00320">
    <property type="entry name" value="WD40"/>
    <property type="match status" value="13"/>
</dbReference>
<dbReference type="GO" id="GO:1990234">
    <property type="term" value="C:transferase complex"/>
    <property type="evidence" value="ECO:0007669"/>
    <property type="project" value="UniProtKB-ARBA"/>
</dbReference>
<evidence type="ECO:0000313" key="5">
    <source>
        <dbReference type="EMBL" id="PAV17380.1"/>
    </source>
</evidence>
<dbReference type="InterPro" id="IPR056884">
    <property type="entry name" value="NPHP3-like_N"/>
</dbReference>
<proteinExistence type="predicted"/>
<dbReference type="InterPro" id="IPR015943">
    <property type="entry name" value="WD40/YVTN_repeat-like_dom_sf"/>
</dbReference>
<dbReference type="STRING" id="2282107.A0A286UCS6"/>
<dbReference type="InterPro" id="IPR020472">
    <property type="entry name" value="WD40_PAC1"/>
</dbReference>
<keyword evidence="1 3" id="KW-0853">WD repeat</keyword>
<dbReference type="SUPFAM" id="SSF50978">
    <property type="entry name" value="WD40 repeat-like"/>
    <property type="match status" value="2"/>
</dbReference>
<dbReference type="InterPro" id="IPR019775">
    <property type="entry name" value="WD40_repeat_CS"/>
</dbReference>
<feature type="repeat" description="WD" evidence="3">
    <location>
        <begin position="885"/>
        <end position="919"/>
    </location>
</feature>
<dbReference type="OrthoDB" id="674604at2759"/>
<evidence type="ECO:0000259" key="4">
    <source>
        <dbReference type="PROSITE" id="PS51082"/>
    </source>
</evidence>
<dbReference type="CDD" id="cd00200">
    <property type="entry name" value="WD40"/>
    <property type="match status" value="2"/>
</dbReference>
<dbReference type="Gene3D" id="2.130.10.10">
    <property type="entry name" value="YVTN repeat-like/Quinoprotein amine dehydrogenase"/>
    <property type="match status" value="5"/>
</dbReference>
<feature type="domain" description="WH2" evidence="4">
    <location>
        <begin position="190"/>
        <end position="208"/>
    </location>
</feature>
<keyword evidence="6" id="KW-1185">Reference proteome</keyword>
<dbReference type="Gene3D" id="3.40.50.300">
    <property type="entry name" value="P-loop containing nucleotide triphosphate hydrolases"/>
    <property type="match status" value="1"/>
</dbReference>
<dbReference type="PROSITE" id="PS50082">
    <property type="entry name" value="WD_REPEATS_2"/>
    <property type="match status" value="10"/>
</dbReference>
<dbReference type="SUPFAM" id="SSF52540">
    <property type="entry name" value="P-loop containing nucleoside triphosphate hydrolases"/>
    <property type="match status" value="1"/>
</dbReference>
<evidence type="ECO:0000256" key="2">
    <source>
        <dbReference type="ARBA" id="ARBA00022737"/>
    </source>
</evidence>
<accession>A0A286UCS6</accession>
<dbReference type="EMBL" id="NBII01000007">
    <property type="protein sequence ID" value="PAV17380.1"/>
    <property type="molecule type" value="Genomic_DNA"/>
</dbReference>
<feature type="repeat" description="WD" evidence="3">
    <location>
        <begin position="1047"/>
        <end position="1088"/>
    </location>
</feature>
<feature type="repeat" description="WD" evidence="3">
    <location>
        <begin position="705"/>
        <end position="739"/>
    </location>
</feature>
<feature type="repeat" description="WD" evidence="3">
    <location>
        <begin position="748"/>
        <end position="789"/>
    </location>
</feature>
<evidence type="ECO:0000256" key="1">
    <source>
        <dbReference type="ARBA" id="ARBA00022574"/>
    </source>
</evidence>
<evidence type="ECO:0000256" key="3">
    <source>
        <dbReference type="PROSITE-ProRule" id="PRU00221"/>
    </source>
</evidence>
<dbReference type="AlphaFoldDB" id="A0A286UCS6"/>
<protein>
    <submittedName>
        <fullName evidence="5">WD40 domain containing protein</fullName>
    </submittedName>
</protein>
<dbReference type="InParanoid" id="A0A286UCS6"/>
<dbReference type="Pfam" id="PF24883">
    <property type="entry name" value="NPHP3_N"/>
    <property type="match status" value="1"/>
</dbReference>
<evidence type="ECO:0000313" key="6">
    <source>
        <dbReference type="Proteomes" id="UP000217199"/>
    </source>
</evidence>
<dbReference type="InterPro" id="IPR027417">
    <property type="entry name" value="P-loop_NTPase"/>
</dbReference>
<feature type="repeat" description="WD" evidence="3">
    <location>
        <begin position="1090"/>
        <end position="1131"/>
    </location>
</feature>
<feature type="repeat" description="WD" evidence="3">
    <location>
        <begin position="962"/>
        <end position="1003"/>
    </location>
</feature>
<reference evidence="5 6" key="1">
    <citation type="journal article" date="2017" name="Mol. Ecol.">
        <title>Comparative and population genomic landscape of Phellinus noxius: A hypervariable fungus causing root rot in trees.</title>
        <authorList>
            <person name="Chung C.L."/>
            <person name="Lee T.J."/>
            <person name="Akiba M."/>
            <person name="Lee H.H."/>
            <person name="Kuo T.H."/>
            <person name="Liu D."/>
            <person name="Ke H.M."/>
            <person name="Yokoi T."/>
            <person name="Roa M.B."/>
            <person name="Lu M.J."/>
            <person name="Chang Y.Y."/>
            <person name="Ann P.J."/>
            <person name="Tsai J.N."/>
            <person name="Chen C.Y."/>
            <person name="Tzean S.S."/>
            <person name="Ota Y."/>
            <person name="Hattori T."/>
            <person name="Sahashi N."/>
            <person name="Liou R.F."/>
            <person name="Kikuchi T."/>
            <person name="Tsai I.J."/>
        </authorList>
    </citation>
    <scope>NUCLEOTIDE SEQUENCE [LARGE SCALE GENOMIC DNA]</scope>
    <source>
        <strain evidence="5 6">FFPRI411160</strain>
    </source>
</reference>
<organism evidence="5 6">
    <name type="scientific">Pyrrhoderma noxium</name>
    <dbReference type="NCBI Taxonomy" id="2282107"/>
    <lineage>
        <taxon>Eukaryota</taxon>
        <taxon>Fungi</taxon>
        <taxon>Dikarya</taxon>
        <taxon>Basidiomycota</taxon>
        <taxon>Agaricomycotina</taxon>
        <taxon>Agaricomycetes</taxon>
        <taxon>Hymenochaetales</taxon>
        <taxon>Hymenochaetaceae</taxon>
        <taxon>Pyrrhoderma</taxon>
    </lineage>
</organism>
<dbReference type="PROSITE" id="PS51082">
    <property type="entry name" value="WH2"/>
    <property type="match status" value="1"/>
</dbReference>
<dbReference type="PANTHER" id="PTHR22847:SF637">
    <property type="entry name" value="WD REPEAT DOMAIN 5B"/>
    <property type="match status" value="1"/>
</dbReference>
<dbReference type="GO" id="GO:0003779">
    <property type="term" value="F:actin binding"/>
    <property type="evidence" value="ECO:0007669"/>
    <property type="project" value="InterPro"/>
</dbReference>
<keyword evidence="2" id="KW-0677">Repeat</keyword>